<keyword evidence="2" id="KW-0614">Plasmid</keyword>
<dbReference type="HOGENOM" id="CLU_079857_0_1_11"/>
<sequence length="220" mass="22459">MIVSSSLIRRAGVGVAALLVLIVVALLIAGGCGSSSDDEASAPAVDTTAAPADVACTTWQGVTLPASSVDGPRTVDGAVAKGYSHTPQGAALAAAQTTTRLQLAPDTDWVAVANTLAAPGLGRDTYAVNRALVSITQPASGPNVQSLKGFRFDTYTPQRAVVKIAVNRHDPAAGREVTTVATQTMVWSGSDWLLLLPEAGKEHPATTIPDLAGYTPFGCP</sequence>
<geneLocation type="plasmid" evidence="2 3">
    <name>pGBRO01</name>
</geneLocation>
<name>D0LFD3_GORB4</name>
<reference evidence="2 3" key="1">
    <citation type="journal article" date="2010" name="Stand. Genomic Sci.">
        <title>Complete genome sequence of Gordonia bronchialis type strain (3410).</title>
        <authorList>
            <person name="Ivanova N."/>
            <person name="Sikorski J."/>
            <person name="Jando M."/>
            <person name="Lapidus A."/>
            <person name="Nolan M."/>
            <person name="Lucas S."/>
            <person name="Del Rio T.G."/>
            <person name="Tice H."/>
            <person name="Copeland A."/>
            <person name="Cheng J.F."/>
            <person name="Chen F."/>
            <person name="Bruce D."/>
            <person name="Goodwin L."/>
            <person name="Pitluck S."/>
            <person name="Mavromatis K."/>
            <person name="Ovchinnikova G."/>
            <person name="Pati A."/>
            <person name="Chen A."/>
            <person name="Palaniappan K."/>
            <person name="Land M."/>
            <person name="Hauser L."/>
            <person name="Chang Y.J."/>
            <person name="Jeffries C.D."/>
            <person name="Chain P."/>
            <person name="Saunders E."/>
            <person name="Han C."/>
            <person name="Detter J.C."/>
            <person name="Brettin T."/>
            <person name="Rohde M."/>
            <person name="Goker M."/>
            <person name="Bristow J."/>
            <person name="Eisen J.A."/>
            <person name="Markowitz V."/>
            <person name="Hugenholtz P."/>
            <person name="Klenk H.P."/>
            <person name="Kyrpides N.C."/>
        </authorList>
    </citation>
    <scope>NUCLEOTIDE SEQUENCE [LARGE SCALE GENOMIC DNA]</scope>
    <source>
        <strain evidence="3">ATCC 25592 / DSM 43247 / BCRC 13721 / JCM 3198 / KCTC 3076 / NBRC 16047 / NCTC 10667</strain>
        <plasmid evidence="3">pGBRO01</plasmid>
    </source>
</reference>
<dbReference type="RefSeq" id="WP_012836453.1">
    <property type="nucleotide sequence ID" value="NC_013442.1"/>
</dbReference>
<evidence type="ECO:0000313" key="3">
    <source>
        <dbReference type="Proteomes" id="UP000001219"/>
    </source>
</evidence>
<dbReference type="Pfam" id="PF26526">
    <property type="entry name" value="DUF8175"/>
    <property type="match status" value="1"/>
</dbReference>
<dbReference type="EMBL" id="CP001803">
    <property type="protein sequence ID" value="ACY23982.1"/>
    <property type="molecule type" value="Genomic_DNA"/>
</dbReference>
<dbReference type="Proteomes" id="UP000001219">
    <property type="component" value="Plasmid pGBRO01"/>
</dbReference>
<proteinExistence type="predicted"/>
<keyword evidence="3" id="KW-1185">Reference proteome</keyword>
<dbReference type="AlphaFoldDB" id="D0LFD3"/>
<protein>
    <recommendedName>
        <fullName evidence="1">DUF8175 domain-containing protein</fullName>
    </recommendedName>
</protein>
<dbReference type="KEGG" id="gbr:Gbro_4869"/>
<gene>
    <name evidence="2" type="ORF">Gbro_4869</name>
</gene>
<accession>D0LFD3</accession>
<feature type="domain" description="DUF8175" evidence="1">
    <location>
        <begin position="43"/>
        <end position="216"/>
    </location>
</feature>
<dbReference type="InterPro" id="IPR058488">
    <property type="entry name" value="DUF8175"/>
</dbReference>
<organism evidence="2 3">
    <name type="scientific">Gordonia bronchialis (strain ATCC 25592 / DSM 43247 / BCRC 13721 / JCM 3198 / KCTC 3076 / NBRC 16047 / NCTC 10667)</name>
    <name type="common">Rhodococcus bronchialis</name>
    <dbReference type="NCBI Taxonomy" id="526226"/>
    <lineage>
        <taxon>Bacteria</taxon>
        <taxon>Bacillati</taxon>
        <taxon>Actinomycetota</taxon>
        <taxon>Actinomycetes</taxon>
        <taxon>Mycobacteriales</taxon>
        <taxon>Gordoniaceae</taxon>
        <taxon>Gordonia</taxon>
    </lineage>
</organism>
<evidence type="ECO:0000313" key="2">
    <source>
        <dbReference type="EMBL" id="ACY23982.1"/>
    </source>
</evidence>
<dbReference type="eggNOG" id="ENOG5033D9Z">
    <property type="taxonomic scope" value="Bacteria"/>
</dbReference>
<evidence type="ECO:0000259" key="1">
    <source>
        <dbReference type="Pfam" id="PF26526"/>
    </source>
</evidence>